<dbReference type="EMBL" id="FRDM01000054">
    <property type="protein sequence ID" value="SHN88708.1"/>
    <property type="molecule type" value="Genomic_DNA"/>
</dbReference>
<proteinExistence type="inferred from homology"/>
<dbReference type="GO" id="GO:0006302">
    <property type="term" value="P:double-strand break repair"/>
    <property type="evidence" value="ECO:0007669"/>
    <property type="project" value="TreeGrafter"/>
</dbReference>
<protein>
    <recommendedName>
        <fullName evidence="3 13">DNA replication and repair protein RecF</fullName>
    </recommendedName>
</protein>
<dbReference type="Gene3D" id="1.20.1050.90">
    <property type="entry name" value="RecF/RecN/SMC, N-terminal domain"/>
    <property type="match status" value="1"/>
</dbReference>
<feature type="domain" description="RecF/RecN/SMC N-terminal" evidence="14">
    <location>
        <begin position="2"/>
        <end position="362"/>
    </location>
</feature>
<keyword evidence="8 13" id="KW-0067">ATP-binding</keyword>
<dbReference type="GO" id="GO:0000731">
    <property type="term" value="P:DNA synthesis involved in DNA repair"/>
    <property type="evidence" value="ECO:0007669"/>
    <property type="project" value="TreeGrafter"/>
</dbReference>
<keyword evidence="5 13" id="KW-0235">DNA replication</keyword>
<keyword evidence="11 13" id="KW-0742">SOS response</keyword>
<dbReference type="GO" id="GO:0003697">
    <property type="term" value="F:single-stranded DNA binding"/>
    <property type="evidence" value="ECO:0007669"/>
    <property type="project" value="UniProtKB-UniRule"/>
</dbReference>
<dbReference type="GO" id="GO:0005524">
    <property type="term" value="F:ATP binding"/>
    <property type="evidence" value="ECO:0007669"/>
    <property type="project" value="UniProtKB-UniRule"/>
</dbReference>
<dbReference type="AlphaFoldDB" id="A0A1M7V0G7"/>
<dbReference type="GO" id="GO:0005737">
    <property type="term" value="C:cytoplasm"/>
    <property type="evidence" value="ECO:0007669"/>
    <property type="project" value="UniProtKB-SubCell"/>
</dbReference>
<dbReference type="InterPro" id="IPR001238">
    <property type="entry name" value="DNA-binding_RecF"/>
</dbReference>
<feature type="binding site" evidence="13">
    <location>
        <begin position="30"/>
        <end position="37"/>
    </location>
    <ligand>
        <name>ATP</name>
        <dbReference type="ChEBI" id="CHEBI:30616"/>
    </ligand>
</feature>
<dbReference type="RefSeq" id="WP_072921047.1">
    <property type="nucleotide sequence ID" value="NZ_FRDM01000054.1"/>
</dbReference>
<dbReference type="Gene3D" id="3.40.50.300">
    <property type="entry name" value="P-loop containing nucleotide triphosphate hydrolases"/>
    <property type="match status" value="1"/>
</dbReference>
<dbReference type="GO" id="GO:0006260">
    <property type="term" value="P:DNA replication"/>
    <property type="evidence" value="ECO:0007669"/>
    <property type="project" value="UniProtKB-UniRule"/>
</dbReference>
<evidence type="ECO:0000313" key="16">
    <source>
        <dbReference type="Proteomes" id="UP000184428"/>
    </source>
</evidence>
<keyword evidence="9 13" id="KW-0238">DNA-binding</keyword>
<accession>A0A1M7V0G7</accession>
<dbReference type="Pfam" id="PF02463">
    <property type="entry name" value="SMC_N"/>
    <property type="match status" value="1"/>
</dbReference>
<evidence type="ECO:0000256" key="10">
    <source>
        <dbReference type="ARBA" id="ARBA00023204"/>
    </source>
</evidence>
<gene>
    <name evidence="13" type="primary">recF</name>
    <name evidence="15" type="ORF">SAMN05660350_04694</name>
</gene>
<keyword evidence="10 13" id="KW-0234">DNA repair</keyword>
<dbReference type="PANTHER" id="PTHR32182">
    <property type="entry name" value="DNA REPLICATION AND REPAIR PROTEIN RECF"/>
    <property type="match status" value="1"/>
</dbReference>
<evidence type="ECO:0000256" key="2">
    <source>
        <dbReference type="ARBA" id="ARBA00008016"/>
    </source>
</evidence>
<evidence type="ECO:0000256" key="12">
    <source>
        <dbReference type="ARBA" id="ARBA00025401"/>
    </source>
</evidence>
<dbReference type="InterPro" id="IPR003395">
    <property type="entry name" value="RecF/RecN/SMC_N"/>
</dbReference>
<evidence type="ECO:0000256" key="6">
    <source>
        <dbReference type="ARBA" id="ARBA00022741"/>
    </source>
</evidence>
<evidence type="ECO:0000256" key="7">
    <source>
        <dbReference type="ARBA" id="ARBA00022763"/>
    </source>
</evidence>
<dbReference type="PROSITE" id="PS00617">
    <property type="entry name" value="RECF_1"/>
    <property type="match status" value="1"/>
</dbReference>
<dbReference type="InterPro" id="IPR042174">
    <property type="entry name" value="RecF_2"/>
</dbReference>
<organism evidence="15 16">
    <name type="scientific">Geodermatophilus obscurus</name>
    <dbReference type="NCBI Taxonomy" id="1861"/>
    <lineage>
        <taxon>Bacteria</taxon>
        <taxon>Bacillati</taxon>
        <taxon>Actinomycetota</taxon>
        <taxon>Actinomycetes</taxon>
        <taxon>Geodermatophilales</taxon>
        <taxon>Geodermatophilaceae</taxon>
        <taxon>Geodermatophilus</taxon>
    </lineage>
</organism>
<comment type="subcellular location">
    <subcellularLocation>
        <location evidence="1 13">Cytoplasm</location>
    </subcellularLocation>
</comment>
<dbReference type="HAMAP" id="MF_00365">
    <property type="entry name" value="RecF"/>
    <property type="match status" value="1"/>
</dbReference>
<dbReference type="InterPro" id="IPR027417">
    <property type="entry name" value="P-loop_NTPase"/>
</dbReference>
<dbReference type="NCBIfam" id="TIGR00611">
    <property type="entry name" value="recf"/>
    <property type="match status" value="1"/>
</dbReference>
<evidence type="ECO:0000313" key="15">
    <source>
        <dbReference type="EMBL" id="SHN88708.1"/>
    </source>
</evidence>
<keyword evidence="4 13" id="KW-0963">Cytoplasm</keyword>
<keyword evidence="7 13" id="KW-0227">DNA damage</keyword>
<evidence type="ECO:0000256" key="5">
    <source>
        <dbReference type="ARBA" id="ARBA00022705"/>
    </source>
</evidence>
<reference evidence="15 16" key="1">
    <citation type="submission" date="2016-12" db="EMBL/GenBank/DDBJ databases">
        <authorList>
            <person name="Song W.-J."/>
            <person name="Kurnit D.M."/>
        </authorList>
    </citation>
    <scope>NUCLEOTIDE SEQUENCE [LARGE SCALE GENOMIC DNA]</scope>
    <source>
        <strain evidence="15 16">DSM 43162</strain>
    </source>
</reference>
<dbReference type="OrthoDB" id="9803889at2"/>
<name>A0A1M7V0G7_9ACTN</name>
<comment type="similarity">
    <text evidence="2 13">Belongs to the RecF family.</text>
</comment>
<evidence type="ECO:0000259" key="14">
    <source>
        <dbReference type="Pfam" id="PF02463"/>
    </source>
</evidence>
<sequence length="405" mass="43265">MYLRHLQLGSFRNWDRVDLALSPGPTVFVGRNGEGKTNLVEAVGYLATMGSHRVAGDAPLVRQGASQAVVRAALRREDRELLVEIEINPGRANRVRVNRAPLPRPRELLGLVKSVLFAPEDLVLVRGDPAERRRFLDDLLVSRTPRLAGVRSDYDRVLRQRNALLKSGRALLKTARMARGDALATLDVWDGHLVDLGAQLLAARLRLVADLAPHVTRAYAGVAGADAAVAALGYASTVPLAGDGTPVPEGTPLPDAAELAAALRERVAERRGDEVDRGMTLVGPHRDDLVISLGSMPAKGFASHGESWSLALALKLGCFALLRADGDEPILVLDDVFATLDADRRAALATVARSAEQALVTAAVLDDVPAELRRTVVQVAGGQAVPLEGNSAEDAEDGALREEVR</sequence>
<evidence type="ECO:0000256" key="8">
    <source>
        <dbReference type="ARBA" id="ARBA00022840"/>
    </source>
</evidence>
<dbReference type="InterPro" id="IPR018078">
    <property type="entry name" value="DNA-binding_RecF_CS"/>
</dbReference>
<dbReference type="GO" id="GO:0009432">
    <property type="term" value="P:SOS response"/>
    <property type="evidence" value="ECO:0007669"/>
    <property type="project" value="UniProtKB-UniRule"/>
</dbReference>
<dbReference type="PANTHER" id="PTHR32182:SF0">
    <property type="entry name" value="DNA REPLICATION AND REPAIR PROTEIN RECF"/>
    <property type="match status" value="1"/>
</dbReference>
<evidence type="ECO:0000256" key="13">
    <source>
        <dbReference type="HAMAP-Rule" id="MF_00365"/>
    </source>
</evidence>
<dbReference type="Proteomes" id="UP000184428">
    <property type="component" value="Unassembled WGS sequence"/>
</dbReference>
<evidence type="ECO:0000256" key="3">
    <source>
        <dbReference type="ARBA" id="ARBA00020170"/>
    </source>
</evidence>
<comment type="function">
    <text evidence="12 13">The RecF protein is involved in DNA metabolism; it is required for DNA replication and normal SOS inducibility. RecF binds preferentially to single-stranded, linear DNA. It also seems to bind ATP.</text>
</comment>
<evidence type="ECO:0000256" key="11">
    <source>
        <dbReference type="ARBA" id="ARBA00023236"/>
    </source>
</evidence>
<evidence type="ECO:0000256" key="4">
    <source>
        <dbReference type="ARBA" id="ARBA00022490"/>
    </source>
</evidence>
<dbReference type="SUPFAM" id="SSF52540">
    <property type="entry name" value="P-loop containing nucleoside triphosphate hydrolases"/>
    <property type="match status" value="1"/>
</dbReference>
<evidence type="ECO:0000256" key="1">
    <source>
        <dbReference type="ARBA" id="ARBA00004496"/>
    </source>
</evidence>
<evidence type="ECO:0000256" key="9">
    <source>
        <dbReference type="ARBA" id="ARBA00023125"/>
    </source>
</evidence>
<keyword evidence="6 13" id="KW-0547">Nucleotide-binding</keyword>